<accession>L9WG57</accession>
<organism evidence="1 2">
    <name type="scientific">Natronorubrum sulfidifaciens JCM 14089</name>
    <dbReference type="NCBI Taxonomy" id="1230460"/>
    <lineage>
        <taxon>Archaea</taxon>
        <taxon>Methanobacteriati</taxon>
        <taxon>Methanobacteriota</taxon>
        <taxon>Stenosarchaea group</taxon>
        <taxon>Halobacteria</taxon>
        <taxon>Halobacteriales</taxon>
        <taxon>Natrialbaceae</taxon>
        <taxon>Natronorubrum</taxon>
    </lineage>
</organism>
<evidence type="ECO:0000313" key="2">
    <source>
        <dbReference type="Proteomes" id="UP000011661"/>
    </source>
</evidence>
<dbReference type="Proteomes" id="UP000011661">
    <property type="component" value="Unassembled WGS sequence"/>
</dbReference>
<keyword evidence="2" id="KW-1185">Reference proteome</keyword>
<sequence length="616" mass="69195">MRDGSWELVEKGQDVAEARIIQRDAIWKWDLIGSFESNTKSDPRGRIAVLANTSDHAAPVEHGAVYGARGPPLAPLILWLATKFGASGGFGNKPVLRPGGGGGTGNQRSANVPESWLTVNQDDPASDFDSFFYGQQIKLYDVRANEYLDGVVRAKYSDHLVVEIDGRLQRIPFDGGSDLRFGAIQPWDDLAPGDQLALILESLDTTVKTTNVDHWRGLEYTDLPAVDREAINNELTDYVTTGKDQRSMLRSVERLEQIAQVPENRTERGHVGQAGDARIDGKNYLAMQPFVERDGIDAERNRHLDTYNHEFQHLWLNANGFDYNDDKHHSQLADYERGNLLDWDVDENGYTADYQLHRNPELFALYSHEDTNTPVEWEHIVNEVPGYVDTLDPTGTNNSVSSPDPTELLNPSNPQINEGDALEIMWTDQPLPAQYEVVSNSPIQVGPDEYQYQVREVGVPFEEYISVDGDGNLFDGTIDLWYNNSVSSGFEGPLNGQQYLNTDMSESPRRAYAEALNRAFYTHIYARSLERGTGSEDLGWHTALYDGYGTTNVHETAAVMTQVMRTQVSEVNDRKYIANNIEQIATVHPYLMETWLNLFEPSDVAKAELDRLGIPY</sequence>
<protein>
    <submittedName>
        <fullName evidence="1">Uncharacterized protein</fullName>
    </submittedName>
</protein>
<dbReference type="EMBL" id="AOHX01000026">
    <property type="protein sequence ID" value="ELY47308.1"/>
    <property type="molecule type" value="Genomic_DNA"/>
</dbReference>
<dbReference type="PATRIC" id="fig|1230460.4.peg.719"/>
<dbReference type="AlphaFoldDB" id="L9WG57"/>
<dbReference type="STRING" id="1230460.C495_03582"/>
<gene>
    <name evidence="1" type="ORF">C495_03582</name>
</gene>
<evidence type="ECO:0000313" key="1">
    <source>
        <dbReference type="EMBL" id="ELY47308.1"/>
    </source>
</evidence>
<proteinExistence type="predicted"/>
<reference evidence="1 2" key="1">
    <citation type="journal article" date="2014" name="PLoS Genet.">
        <title>Phylogenetically driven sequencing of extremely halophilic archaea reveals strategies for static and dynamic osmo-response.</title>
        <authorList>
            <person name="Becker E.A."/>
            <person name="Seitzer P.M."/>
            <person name="Tritt A."/>
            <person name="Larsen D."/>
            <person name="Krusor M."/>
            <person name="Yao A.I."/>
            <person name="Wu D."/>
            <person name="Madern D."/>
            <person name="Eisen J.A."/>
            <person name="Darling A.E."/>
            <person name="Facciotti M.T."/>
        </authorList>
    </citation>
    <scope>NUCLEOTIDE SEQUENCE [LARGE SCALE GENOMIC DNA]</scope>
    <source>
        <strain evidence="1 2">JCM 14089</strain>
    </source>
</reference>
<name>L9WG57_9EURY</name>
<comment type="caution">
    <text evidence="1">The sequence shown here is derived from an EMBL/GenBank/DDBJ whole genome shotgun (WGS) entry which is preliminary data.</text>
</comment>